<evidence type="ECO:0000256" key="1">
    <source>
        <dbReference type="ARBA" id="ARBA00023117"/>
    </source>
</evidence>
<dbReference type="InterPro" id="IPR029614">
    <property type="entry name" value="CECR2"/>
</dbReference>
<feature type="compositionally biased region" description="Low complexity" evidence="3">
    <location>
        <begin position="370"/>
        <end position="381"/>
    </location>
</feature>
<dbReference type="Gene3D" id="1.20.920.10">
    <property type="entry name" value="Bromodomain-like"/>
    <property type="match status" value="1"/>
</dbReference>
<comment type="caution">
    <text evidence="5">The sequence shown here is derived from an EMBL/GenBank/DDBJ whole genome shotgun (WGS) entry which is preliminary data.</text>
</comment>
<feature type="compositionally biased region" description="Low complexity" evidence="3">
    <location>
        <begin position="681"/>
        <end position="691"/>
    </location>
</feature>
<dbReference type="PANTHER" id="PTHR47092:SF1">
    <property type="entry name" value="CHROMATIN REMODELING REGULATOR CECR2"/>
    <property type="match status" value="1"/>
</dbReference>
<dbReference type="PROSITE" id="PS50014">
    <property type="entry name" value="BROMODOMAIN_2"/>
    <property type="match status" value="1"/>
</dbReference>
<dbReference type="SMART" id="SM00297">
    <property type="entry name" value="BROMO"/>
    <property type="match status" value="1"/>
</dbReference>
<feature type="region of interest" description="Disordered" evidence="3">
    <location>
        <begin position="669"/>
        <end position="691"/>
    </location>
</feature>
<evidence type="ECO:0000259" key="4">
    <source>
        <dbReference type="PROSITE" id="PS50014"/>
    </source>
</evidence>
<accession>A0A820CEF3</accession>
<protein>
    <recommendedName>
        <fullName evidence="4">Bromo domain-containing protein</fullName>
    </recommendedName>
</protein>
<keyword evidence="1 2" id="KW-0103">Bromodomain</keyword>
<sequence length="691" mass="80644">MVKCINDSFENCFVFRNKQQQQQQQQPGACHPNGLMHKYQIYKRVPLQNTWQIPYISLFARIFCDAFQLFDFHQEELEDALLSDNPNEIHPFLQELLISLLSGLIRLHVNSSNMFVMLSNILKRCDLNITSSTPSNIMSISDDSITTTDWHEMSIFEKVTVLRALCDARLNKADIDQVIENMPADSLRFEPFGEDSRGKKLWYFGDTRLYSESWNKSTETSTWECICRTLDEWNVFIENFRKSCSKKNSSIKDRQLLERLIALNADLPDIYSRKDRERHRRWTSYEPKRTSTRLEVKRQQRLEFEEITQEQKARHDKFLEFKRRQEETIAKEKERLERSERVKRREERADRIRRRTAVGSSHGVDGSEFSENSNTSSTLNDENLHPINTNDIHQKVLTLLRTNENSWPFLEPVTEELAPKYFTIIKNPIDLSMIQQKINNKVYVNNSTEFIQDIELMVANCEQYNGKRSILGRLANRLLVYFKDCWSECQPNTQHFDDDIDDLNRREHPVKKPTILTRDKNNNTRTRKNYRQLAGITDDEDDDELEYTPMPSSKRARHSAPPVPIYIAVDPNSPAYIVYHDHSYFIRNESIDDIQRRKTSMPTNPIRPHIQEKPPLPSVQVLNQLILGHPQKTKISPSNSTTSTTPLDFTAILRALLVKQGHQLTSTVPQETIETKINDKTSSSPSSATTS</sequence>
<dbReference type="AlphaFoldDB" id="A0A820CEF3"/>
<dbReference type="PANTHER" id="PTHR47092">
    <property type="entry name" value="CAT EYE SYNDROME CRITICAL REGION PROTEIN 2"/>
    <property type="match status" value="1"/>
</dbReference>
<dbReference type="Pfam" id="PF00439">
    <property type="entry name" value="Bromodomain"/>
    <property type="match status" value="1"/>
</dbReference>
<proteinExistence type="predicted"/>
<feature type="domain" description="Bromo" evidence="4">
    <location>
        <begin position="401"/>
        <end position="472"/>
    </location>
</feature>
<gene>
    <name evidence="5" type="ORF">TSG867_LOCUS1009</name>
</gene>
<dbReference type="PRINTS" id="PR00503">
    <property type="entry name" value="BROMODOMAIN"/>
</dbReference>
<feature type="compositionally biased region" description="Basic and acidic residues" evidence="3">
    <location>
        <begin position="335"/>
        <end position="350"/>
    </location>
</feature>
<dbReference type="SUPFAM" id="SSF47370">
    <property type="entry name" value="Bromodomain"/>
    <property type="match status" value="1"/>
</dbReference>
<organism evidence="5 6">
    <name type="scientific">Rotaria socialis</name>
    <dbReference type="NCBI Taxonomy" id="392032"/>
    <lineage>
        <taxon>Eukaryota</taxon>
        <taxon>Metazoa</taxon>
        <taxon>Spiralia</taxon>
        <taxon>Gnathifera</taxon>
        <taxon>Rotifera</taxon>
        <taxon>Eurotatoria</taxon>
        <taxon>Bdelloidea</taxon>
        <taxon>Philodinida</taxon>
        <taxon>Philodinidae</taxon>
        <taxon>Rotaria</taxon>
    </lineage>
</organism>
<name>A0A820CEF3_9BILA</name>
<dbReference type="GO" id="GO:0090537">
    <property type="term" value="C:CERF complex"/>
    <property type="evidence" value="ECO:0007669"/>
    <property type="project" value="InterPro"/>
</dbReference>
<dbReference type="EMBL" id="CAJOBQ010000021">
    <property type="protein sequence ID" value="CAF4216260.1"/>
    <property type="molecule type" value="Genomic_DNA"/>
</dbReference>
<reference evidence="5" key="1">
    <citation type="submission" date="2021-02" db="EMBL/GenBank/DDBJ databases">
        <authorList>
            <person name="Nowell W R."/>
        </authorList>
    </citation>
    <scope>NUCLEOTIDE SEQUENCE</scope>
</reference>
<dbReference type="GO" id="GO:0006338">
    <property type="term" value="P:chromatin remodeling"/>
    <property type="evidence" value="ECO:0007669"/>
    <property type="project" value="InterPro"/>
</dbReference>
<dbReference type="Proteomes" id="UP000663862">
    <property type="component" value="Unassembled WGS sequence"/>
</dbReference>
<evidence type="ECO:0000313" key="6">
    <source>
        <dbReference type="Proteomes" id="UP000663862"/>
    </source>
</evidence>
<evidence type="ECO:0000256" key="3">
    <source>
        <dbReference type="SAM" id="MobiDB-lite"/>
    </source>
</evidence>
<dbReference type="InterPro" id="IPR036427">
    <property type="entry name" value="Bromodomain-like_sf"/>
</dbReference>
<evidence type="ECO:0000256" key="2">
    <source>
        <dbReference type="PROSITE-ProRule" id="PRU00035"/>
    </source>
</evidence>
<dbReference type="InterPro" id="IPR001487">
    <property type="entry name" value="Bromodomain"/>
</dbReference>
<feature type="region of interest" description="Disordered" evidence="3">
    <location>
        <begin position="335"/>
        <end position="386"/>
    </location>
</feature>
<evidence type="ECO:0000313" key="5">
    <source>
        <dbReference type="EMBL" id="CAF4216260.1"/>
    </source>
</evidence>